<sequence length="680" mass="75335">MADKVQQVTQLLNILEKDLRDKSLTSSQRVEKLLQLRQYGTSPRDAGPIYSQRGMEVLGRYGIDGETPDVRRAALRCVANALLLDEKMRQIFVDTGYGSRLAEMLKCDTSDDEMVISRILFLSTYDTTLDYEELIKSHSLGDNINYQIIRHAKQFPKSGKKPLPQIDELALTDTLKLIFNISKFYPDLSSTFSPSIPYIFKIISRIDIPRNPLDGLLGYLLNCLSTLDLENKKGKHFESNPIFPTINQNCNVDKLINILDQAVSVYDAKDLATKAIPLFHSLVTIYEVAPDGPRKYMQWLLLPEDNDRSQPIGTSDTLSSKLLRLSTTPYPNLKIAISELMFVLSGKDAESLTKNIGYGFAAGLLATRGIEIPQSAGEAFATNSNGLNPDVNPITGQRWDAERQDTGPPMSREEKEREAERLFVLFESQGHWGAQCGKPNIFTRGSTFHGLILYSLVYYVPEYFQSVKAYSPVIAGVAALPQTVTVVPCVIMAGLLTCFGVGLLILLESNTTVVQWIFLEAVSGLGIGLLFPSIALAIQFSVPQRQVSTAATLVLFFRSTGQAIGVAIGGVILDNQLQKHMFDAVAKGAANESQAQSLNAITLVEILKKLPADSSEAIMVRQALVESFQVIWMVLCGFAGLNLILSIFIKEFHMNQNHETEQGFMHEVPENNPSIKADRN</sequence>
<feature type="transmembrane region" description="Helical" evidence="4">
    <location>
        <begin position="513"/>
        <end position="538"/>
    </location>
</feature>
<dbReference type="GeneID" id="4704182"/>
<keyword evidence="4" id="KW-0472">Membrane</keyword>
<dbReference type="SUPFAM" id="SSF103473">
    <property type="entry name" value="MFS general substrate transporter"/>
    <property type="match status" value="1"/>
</dbReference>
<dbReference type="OrthoDB" id="5585685at2759"/>
<evidence type="ECO:0000256" key="3">
    <source>
        <dbReference type="ARBA" id="ARBA00023186"/>
    </source>
</evidence>
<dbReference type="KEGG" id="act:ACLA_048210"/>
<dbReference type="RefSeq" id="XP_001271778.1">
    <property type="nucleotide sequence ID" value="XM_001271777.1"/>
</dbReference>
<evidence type="ECO:0000256" key="4">
    <source>
        <dbReference type="SAM" id="Phobius"/>
    </source>
</evidence>
<dbReference type="PANTHER" id="PTHR12425">
    <property type="entry name" value="SYNEMBRYN"/>
    <property type="match status" value="1"/>
</dbReference>
<evidence type="ECO:0008006" key="7">
    <source>
        <dbReference type="Google" id="ProtNLM"/>
    </source>
</evidence>
<dbReference type="PANTHER" id="PTHR12425:SF5">
    <property type="entry name" value="SYNEMBRYN"/>
    <property type="match status" value="1"/>
</dbReference>
<dbReference type="InterPro" id="IPR016024">
    <property type="entry name" value="ARM-type_fold"/>
</dbReference>
<evidence type="ECO:0000313" key="5">
    <source>
        <dbReference type="EMBL" id="EAW10352.1"/>
    </source>
</evidence>
<dbReference type="Proteomes" id="UP000006701">
    <property type="component" value="Unassembled WGS sequence"/>
</dbReference>
<reference evidence="5 6" key="1">
    <citation type="journal article" date="2008" name="PLoS Genet.">
        <title>Genomic islands in the pathogenic filamentous fungus Aspergillus fumigatus.</title>
        <authorList>
            <person name="Fedorova N.D."/>
            <person name="Khaldi N."/>
            <person name="Joardar V.S."/>
            <person name="Maiti R."/>
            <person name="Amedeo P."/>
            <person name="Anderson M.J."/>
            <person name="Crabtree J."/>
            <person name="Silva J.C."/>
            <person name="Badger J.H."/>
            <person name="Albarraq A."/>
            <person name="Angiuoli S."/>
            <person name="Bussey H."/>
            <person name="Bowyer P."/>
            <person name="Cotty P.J."/>
            <person name="Dyer P.S."/>
            <person name="Egan A."/>
            <person name="Galens K."/>
            <person name="Fraser-Liggett C.M."/>
            <person name="Haas B.J."/>
            <person name="Inman J.M."/>
            <person name="Kent R."/>
            <person name="Lemieux S."/>
            <person name="Malavazi I."/>
            <person name="Orvis J."/>
            <person name="Roemer T."/>
            <person name="Ronning C.M."/>
            <person name="Sundaram J.P."/>
            <person name="Sutton G."/>
            <person name="Turner G."/>
            <person name="Venter J.C."/>
            <person name="White O.R."/>
            <person name="Whitty B.R."/>
            <person name="Youngman P."/>
            <person name="Wolfe K.H."/>
            <person name="Goldman G.H."/>
            <person name="Wortman J.R."/>
            <person name="Jiang B."/>
            <person name="Denning D.W."/>
            <person name="Nierman W.C."/>
        </authorList>
    </citation>
    <scope>NUCLEOTIDE SEQUENCE [LARGE SCALE GENOMIC DNA]</scope>
    <source>
        <strain evidence="6">ATCC 1007 / CBS 513.65 / DSM 816 / NCTC 3887 / NRRL 1</strain>
    </source>
</reference>
<dbReference type="HOGENOM" id="CLU_404366_0_0_1"/>
<proteinExistence type="inferred from homology"/>
<accession>A1CHJ7</accession>
<dbReference type="EMBL" id="DS027054">
    <property type="protein sequence ID" value="EAW10352.1"/>
    <property type="molecule type" value="Genomic_DNA"/>
</dbReference>
<keyword evidence="4" id="KW-0812">Transmembrane</keyword>
<keyword evidence="2" id="KW-0344">Guanine-nucleotide releasing factor</keyword>
<dbReference type="Gene3D" id="1.20.1250.20">
    <property type="entry name" value="MFS general substrate transporter like domains"/>
    <property type="match status" value="1"/>
</dbReference>
<dbReference type="eggNOG" id="KOG0254">
    <property type="taxonomic scope" value="Eukaryota"/>
</dbReference>
<keyword evidence="6" id="KW-1185">Reference proteome</keyword>
<dbReference type="InterPro" id="IPR019318">
    <property type="entry name" value="Gua_nucleotide_exch_fac_Ric8"/>
</dbReference>
<keyword evidence="3" id="KW-0143">Chaperone</keyword>
<feature type="transmembrane region" description="Helical" evidence="4">
    <location>
        <begin position="630"/>
        <end position="649"/>
    </location>
</feature>
<dbReference type="GO" id="GO:0005085">
    <property type="term" value="F:guanyl-nucleotide exchange factor activity"/>
    <property type="evidence" value="ECO:0007669"/>
    <property type="project" value="UniProtKB-KW"/>
</dbReference>
<dbReference type="SUPFAM" id="SSF48371">
    <property type="entry name" value="ARM repeat"/>
    <property type="match status" value="1"/>
</dbReference>
<dbReference type="GO" id="GO:0007186">
    <property type="term" value="P:G protein-coupled receptor signaling pathway"/>
    <property type="evidence" value="ECO:0007669"/>
    <property type="project" value="TreeGrafter"/>
</dbReference>
<feature type="transmembrane region" description="Helical" evidence="4">
    <location>
        <begin position="550"/>
        <end position="573"/>
    </location>
</feature>
<evidence type="ECO:0000313" key="6">
    <source>
        <dbReference type="Proteomes" id="UP000006701"/>
    </source>
</evidence>
<dbReference type="GO" id="GO:0001965">
    <property type="term" value="F:G-protein alpha-subunit binding"/>
    <property type="evidence" value="ECO:0007669"/>
    <property type="project" value="TreeGrafter"/>
</dbReference>
<dbReference type="eggNOG" id="KOG4464">
    <property type="taxonomic scope" value="Eukaryota"/>
</dbReference>
<feature type="transmembrane region" description="Helical" evidence="4">
    <location>
        <begin position="485"/>
        <end position="507"/>
    </location>
</feature>
<dbReference type="AlphaFoldDB" id="A1CHJ7"/>
<dbReference type="Pfam" id="PF10165">
    <property type="entry name" value="Ric8"/>
    <property type="match status" value="1"/>
</dbReference>
<organism evidence="5 6">
    <name type="scientific">Aspergillus clavatus (strain ATCC 1007 / CBS 513.65 / DSM 816 / NCTC 3887 / NRRL 1 / QM 1276 / 107)</name>
    <dbReference type="NCBI Taxonomy" id="344612"/>
    <lineage>
        <taxon>Eukaryota</taxon>
        <taxon>Fungi</taxon>
        <taxon>Dikarya</taxon>
        <taxon>Ascomycota</taxon>
        <taxon>Pezizomycotina</taxon>
        <taxon>Eurotiomycetes</taxon>
        <taxon>Eurotiomycetidae</taxon>
        <taxon>Eurotiales</taxon>
        <taxon>Aspergillaceae</taxon>
        <taxon>Aspergillus</taxon>
        <taxon>Aspergillus subgen. Fumigati</taxon>
    </lineage>
</organism>
<keyword evidence="4" id="KW-1133">Transmembrane helix</keyword>
<protein>
    <recommendedName>
        <fullName evidence="7">MFS transporter</fullName>
    </recommendedName>
</protein>
<dbReference type="InterPro" id="IPR036259">
    <property type="entry name" value="MFS_trans_sf"/>
</dbReference>
<evidence type="ECO:0000256" key="1">
    <source>
        <dbReference type="ARBA" id="ARBA00009049"/>
    </source>
</evidence>
<gene>
    <name evidence="5" type="ORF">ACLA_048210</name>
</gene>
<dbReference type="GO" id="GO:0005737">
    <property type="term" value="C:cytoplasm"/>
    <property type="evidence" value="ECO:0007669"/>
    <property type="project" value="TreeGrafter"/>
</dbReference>
<evidence type="ECO:0000256" key="2">
    <source>
        <dbReference type="ARBA" id="ARBA00022658"/>
    </source>
</evidence>
<comment type="similarity">
    <text evidence="1">Belongs to the synembryn family.</text>
</comment>
<name>A1CHJ7_ASPCL</name>
<dbReference type="VEuPathDB" id="FungiDB:ACLA_048210"/>